<keyword evidence="3" id="KW-0732">Signal</keyword>
<dbReference type="Pfam" id="PF16555">
    <property type="entry name" value="GramPos_pilinD1"/>
    <property type="match status" value="1"/>
</dbReference>
<keyword evidence="2" id="KW-0472">Membrane</keyword>
<dbReference type="InterPro" id="IPR013783">
    <property type="entry name" value="Ig-like_fold"/>
</dbReference>
<protein>
    <recommendedName>
        <fullName evidence="4">Gram-positive pilin subunit D1 N-terminal domain-containing protein</fullName>
    </recommendedName>
</protein>
<keyword evidence="2" id="KW-0812">Transmembrane</keyword>
<dbReference type="InterPro" id="IPR032364">
    <property type="entry name" value="GramPos_pilinD1_N"/>
</dbReference>
<feature type="domain" description="Gram-positive pilin subunit D1 N-terminal" evidence="4">
    <location>
        <begin position="58"/>
        <end position="163"/>
    </location>
</feature>
<sequence>MKRRLSKLLVASFLSSFFMIVTTHAIRAETIPEMVTMIVHEDESDSEHTILGNRPVALYDITSMYLEAKQAADFDEKKFSESLSDKVLLSDEGLPAPIKTATTNSEGECTFTVPMKNGEHFAVYLVRETSQTQTKKVLPSVIILPIRSVETNEILTTIDVYPKFIDGTIPSKPVTPTEPSTPDKPFTPTEPSTPEEPYVPTEPSTPTDYTPTTEESSKFGRFPSTNELKTKASWLGASIVLFAGLLIFIKKRQTKGEKK</sequence>
<organism evidence="5 6">
    <name type="scientific">Enterococcus sulfureus ATCC 49903</name>
    <dbReference type="NCBI Taxonomy" id="1140003"/>
    <lineage>
        <taxon>Bacteria</taxon>
        <taxon>Bacillati</taxon>
        <taxon>Bacillota</taxon>
        <taxon>Bacilli</taxon>
        <taxon>Lactobacillales</taxon>
        <taxon>Enterococcaceae</taxon>
        <taxon>Enterococcus</taxon>
    </lineage>
</organism>
<dbReference type="STRING" id="1140003.OMY_01960"/>
<dbReference type="EMBL" id="ASWO01000007">
    <property type="protein sequence ID" value="EOT83010.1"/>
    <property type="molecule type" value="Genomic_DNA"/>
</dbReference>
<reference evidence="5 6" key="1">
    <citation type="submission" date="2013-03" db="EMBL/GenBank/DDBJ databases">
        <title>The Genome Sequence of Enterococcus sulfureus ATCC_49903 (PacBio/Illumina hybrid assembly).</title>
        <authorList>
            <consortium name="The Broad Institute Genomics Platform"/>
            <consortium name="The Broad Institute Genome Sequencing Center for Infectious Disease"/>
            <person name="Earl A."/>
            <person name="Russ C."/>
            <person name="Gilmore M."/>
            <person name="Surin D."/>
            <person name="Walker B."/>
            <person name="Young S."/>
            <person name="Zeng Q."/>
            <person name="Gargeya S."/>
            <person name="Fitzgerald M."/>
            <person name="Haas B."/>
            <person name="Abouelleil A."/>
            <person name="Allen A.W."/>
            <person name="Alvarado L."/>
            <person name="Arachchi H.M."/>
            <person name="Berlin A.M."/>
            <person name="Chapman S.B."/>
            <person name="Gainer-Dewar J."/>
            <person name="Goldberg J."/>
            <person name="Griggs A."/>
            <person name="Gujja S."/>
            <person name="Hansen M."/>
            <person name="Howarth C."/>
            <person name="Imamovic A."/>
            <person name="Ireland A."/>
            <person name="Larimer J."/>
            <person name="McCowan C."/>
            <person name="Murphy C."/>
            <person name="Pearson M."/>
            <person name="Poon T.W."/>
            <person name="Priest M."/>
            <person name="Roberts A."/>
            <person name="Saif S."/>
            <person name="Shea T."/>
            <person name="Sisk P."/>
            <person name="Sykes S."/>
            <person name="Wortman J."/>
            <person name="Nusbaum C."/>
            <person name="Birren B."/>
        </authorList>
    </citation>
    <scope>NUCLEOTIDE SEQUENCE [LARGE SCALE GENOMIC DNA]</scope>
    <source>
        <strain evidence="5 6">ATCC 49903</strain>
    </source>
</reference>
<gene>
    <name evidence="5" type="ORF">I573_02123</name>
</gene>
<evidence type="ECO:0000259" key="4">
    <source>
        <dbReference type="Pfam" id="PF16555"/>
    </source>
</evidence>
<evidence type="ECO:0000256" key="1">
    <source>
        <dbReference type="SAM" id="MobiDB-lite"/>
    </source>
</evidence>
<dbReference type="Proteomes" id="UP000015961">
    <property type="component" value="Unassembled WGS sequence"/>
</dbReference>
<dbReference type="Gene3D" id="2.60.40.10">
    <property type="entry name" value="Immunoglobulins"/>
    <property type="match status" value="1"/>
</dbReference>
<keyword evidence="2" id="KW-1133">Transmembrane helix</keyword>
<dbReference type="AlphaFoldDB" id="S0NYI8"/>
<evidence type="ECO:0000313" key="6">
    <source>
        <dbReference type="Proteomes" id="UP000015961"/>
    </source>
</evidence>
<proteinExistence type="predicted"/>
<feature type="region of interest" description="Disordered" evidence="1">
    <location>
        <begin position="169"/>
        <end position="224"/>
    </location>
</feature>
<name>S0NYI8_9ENTE</name>
<dbReference type="PATRIC" id="fig|1140003.3.peg.1889"/>
<feature type="signal peptide" evidence="3">
    <location>
        <begin position="1"/>
        <end position="27"/>
    </location>
</feature>
<feature type="chain" id="PRO_5004498996" description="Gram-positive pilin subunit D1 N-terminal domain-containing protein" evidence="3">
    <location>
        <begin position="28"/>
        <end position="259"/>
    </location>
</feature>
<keyword evidence="6" id="KW-1185">Reference proteome</keyword>
<feature type="transmembrane region" description="Helical" evidence="2">
    <location>
        <begin position="232"/>
        <end position="249"/>
    </location>
</feature>
<accession>S0NYI8</accession>
<evidence type="ECO:0000256" key="3">
    <source>
        <dbReference type="SAM" id="SignalP"/>
    </source>
</evidence>
<evidence type="ECO:0000313" key="5">
    <source>
        <dbReference type="EMBL" id="EOT83010.1"/>
    </source>
</evidence>
<dbReference type="eggNOG" id="ENOG50305YY">
    <property type="taxonomic scope" value="Bacteria"/>
</dbReference>
<dbReference type="OrthoDB" id="3263741at2"/>
<comment type="caution">
    <text evidence="5">The sequence shown here is derived from an EMBL/GenBank/DDBJ whole genome shotgun (WGS) entry which is preliminary data.</text>
</comment>
<evidence type="ECO:0000256" key="2">
    <source>
        <dbReference type="SAM" id="Phobius"/>
    </source>
</evidence>
<feature type="compositionally biased region" description="Low complexity" evidence="1">
    <location>
        <begin position="186"/>
        <end position="207"/>
    </location>
</feature>